<dbReference type="OrthoDB" id="270639at2759"/>
<feature type="compositionally biased region" description="Basic and acidic residues" evidence="1">
    <location>
        <begin position="118"/>
        <end position="133"/>
    </location>
</feature>
<feature type="compositionally biased region" description="Basic residues" evidence="1">
    <location>
        <begin position="134"/>
        <end position="152"/>
    </location>
</feature>
<feature type="region of interest" description="Disordered" evidence="1">
    <location>
        <begin position="116"/>
        <end position="152"/>
    </location>
</feature>
<organism evidence="3 4">
    <name type="scientific">Fistulina hepatica ATCC 64428</name>
    <dbReference type="NCBI Taxonomy" id="1128425"/>
    <lineage>
        <taxon>Eukaryota</taxon>
        <taxon>Fungi</taxon>
        <taxon>Dikarya</taxon>
        <taxon>Basidiomycota</taxon>
        <taxon>Agaricomycotina</taxon>
        <taxon>Agaricomycetes</taxon>
        <taxon>Agaricomycetidae</taxon>
        <taxon>Agaricales</taxon>
        <taxon>Fistulinaceae</taxon>
        <taxon>Fistulina</taxon>
    </lineage>
</organism>
<reference evidence="3 4" key="1">
    <citation type="journal article" date="2015" name="Fungal Genet. Biol.">
        <title>Evolution of novel wood decay mechanisms in Agaricales revealed by the genome sequences of Fistulina hepatica and Cylindrobasidium torrendii.</title>
        <authorList>
            <person name="Floudas D."/>
            <person name="Held B.W."/>
            <person name="Riley R."/>
            <person name="Nagy L.G."/>
            <person name="Koehler G."/>
            <person name="Ransdell A.S."/>
            <person name="Younus H."/>
            <person name="Chow J."/>
            <person name="Chiniquy J."/>
            <person name="Lipzen A."/>
            <person name="Tritt A."/>
            <person name="Sun H."/>
            <person name="Haridas S."/>
            <person name="LaButti K."/>
            <person name="Ohm R.A."/>
            <person name="Kues U."/>
            <person name="Blanchette R.A."/>
            <person name="Grigoriev I.V."/>
            <person name="Minto R.E."/>
            <person name="Hibbett D.S."/>
        </authorList>
    </citation>
    <scope>NUCLEOTIDE SEQUENCE [LARGE SCALE GENOMIC DNA]</scope>
    <source>
        <strain evidence="3 4">ATCC 64428</strain>
    </source>
</reference>
<dbReference type="GO" id="GO:0005762">
    <property type="term" value="C:mitochondrial large ribosomal subunit"/>
    <property type="evidence" value="ECO:0007669"/>
    <property type="project" value="TreeGrafter"/>
</dbReference>
<dbReference type="InterPro" id="IPR000352">
    <property type="entry name" value="Pep_chain_release_fac_I"/>
</dbReference>
<proteinExistence type="predicted"/>
<name>A0A0D7AFM4_9AGAR</name>
<evidence type="ECO:0000259" key="2">
    <source>
        <dbReference type="Pfam" id="PF00472"/>
    </source>
</evidence>
<dbReference type="Pfam" id="PF00472">
    <property type="entry name" value="RF-1"/>
    <property type="match status" value="1"/>
</dbReference>
<dbReference type="SUPFAM" id="SSF110916">
    <property type="entry name" value="Peptidyl-tRNA hydrolase domain-like"/>
    <property type="match status" value="1"/>
</dbReference>
<dbReference type="GO" id="GO:0070126">
    <property type="term" value="P:mitochondrial translational termination"/>
    <property type="evidence" value="ECO:0007669"/>
    <property type="project" value="TreeGrafter"/>
</dbReference>
<dbReference type="AlphaFoldDB" id="A0A0D7AFM4"/>
<dbReference type="PANTHER" id="PTHR11075:SF54">
    <property type="entry name" value="LARGE RIBOSOMAL SUBUNIT PROTEIN ML62"/>
    <property type="match status" value="1"/>
</dbReference>
<dbReference type="Proteomes" id="UP000054144">
    <property type="component" value="Unassembled WGS sequence"/>
</dbReference>
<dbReference type="PANTHER" id="PTHR11075">
    <property type="entry name" value="PEPTIDE CHAIN RELEASE FACTOR"/>
    <property type="match status" value="1"/>
</dbReference>
<protein>
    <recommendedName>
        <fullName evidence="2">Prokaryotic-type class I peptide chain release factors domain-containing protein</fullName>
    </recommendedName>
</protein>
<evidence type="ECO:0000313" key="3">
    <source>
        <dbReference type="EMBL" id="KIY50212.1"/>
    </source>
</evidence>
<evidence type="ECO:0000313" key="4">
    <source>
        <dbReference type="Proteomes" id="UP000054144"/>
    </source>
</evidence>
<dbReference type="GO" id="GO:0004045">
    <property type="term" value="F:peptidyl-tRNA hydrolase activity"/>
    <property type="evidence" value="ECO:0007669"/>
    <property type="project" value="TreeGrafter"/>
</dbReference>
<evidence type="ECO:0000256" key="1">
    <source>
        <dbReference type="SAM" id="MobiDB-lite"/>
    </source>
</evidence>
<gene>
    <name evidence="3" type="ORF">FISHEDRAFT_39595</name>
</gene>
<dbReference type="GO" id="GO:0016150">
    <property type="term" value="F:translation release factor activity, codon nonspecific"/>
    <property type="evidence" value="ECO:0007669"/>
    <property type="project" value="TreeGrafter"/>
</dbReference>
<dbReference type="Gene3D" id="3.30.160.20">
    <property type="match status" value="1"/>
</dbReference>
<sequence>MRQAREWISRFKDFPVSLTRELVKLSFSRSSGPGGQNVNKVNTKATARCAVKSSWIPLWAHTALRASRYYVKSTDTIVISSMEHRSQAENVEECLTKLRGLIQSCASASLKTETSQAQKERVEMLKQAAGDRRRKEKNYRSARKRSRKGDWE</sequence>
<dbReference type="EMBL" id="KN881676">
    <property type="protein sequence ID" value="KIY50212.1"/>
    <property type="molecule type" value="Genomic_DNA"/>
</dbReference>
<keyword evidence="4" id="KW-1185">Reference proteome</keyword>
<feature type="domain" description="Prokaryotic-type class I peptide chain release factors" evidence="2">
    <location>
        <begin position="16"/>
        <end position="144"/>
    </location>
</feature>
<accession>A0A0D7AFM4</accession>
<dbReference type="InterPro" id="IPR052104">
    <property type="entry name" value="Mito_Release_Factor_mL62"/>
</dbReference>